<dbReference type="EMBL" id="GG686772">
    <property type="protein sequence ID" value="EEQ98413.1"/>
    <property type="molecule type" value="Genomic_DNA"/>
</dbReference>
<dbReference type="GO" id="GO:0016887">
    <property type="term" value="F:ATP hydrolysis activity"/>
    <property type="evidence" value="ECO:0007669"/>
    <property type="project" value="InterPro"/>
</dbReference>
<protein>
    <recommendedName>
        <fullName evidence="3">AAA+ ATPase domain-containing protein</fullName>
    </recommendedName>
</protein>
<keyword evidence="5" id="KW-1185">Reference proteome</keyword>
<dbReference type="AlphaFoldDB" id="C5LY83"/>
<dbReference type="InterPro" id="IPR003959">
    <property type="entry name" value="ATPase_AAA_core"/>
</dbReference>
<gene>
    <name evidence="4" type="ORF">Pmar_PMAR013762</name>
</gene>
<proteinExistence type="predicted"/>
<accession>C5LY83</accession>
<dbReference type="InterPro" id="IPR003593">
    <property type="entry name" value="AAA+_ATPase"/>
</dbReference>
<dbReference type="PANTHER" id="PTHR23077:SF171">
    <property type="entry name" value="NUCLEAR VALOSIN-CONTAINING PROTEIN-LIKE"/>
    <property type="match status" value="1"/>
</dbReference>
<reference evidence="4 5" key="1">
    <citation type="submission" date="2008-07" db="EMBL/GenBank/DDBJ databases">
        <authorList>
            <person name="El-Sayed N."/>
            <person name="Caler E."/>
            <person name="Inman J."/>
            <person name="Amedeo P."/>
            <person name="Hass B."/>
            <person name="Wortman J."/>
        </authorList>
    </citation>
    <scope>NUCLEOTIDE SEQUENCE [LARGE SCALE GENOMIC DNA]</scope>
    <source>
        <strain evidence="5">ATCC 50983 / TXsc</strain>
    </source>
</reference>
<name>C5LY83_PERM5</name>
<dbReference type="Proteomes" id="UP000007800">
    <property type="component" value="Unassembled WGS sequence"/>
</dbReference>
<evidence type="ECO:0000256" key="1">
    <source>
        <dbReference type="ARBA" id="ARBA00022741"/>
    </source>
</evidence>
<sequence length="386" mass="42204">MSLNPEVLRSAAERQLRAWPFLAQGHLVCLNLLGKNVEFTLDGSGHNETLFDGFALPQSHSVTPSPPTRSCLYYNCPDDLRFADSLELSAFELLTFRPDRRSFHNLLGNLGPKAVTLLDVSHTPANAEVCEGLWEACQRLRISLLVVARGNLATVAGAWLSKFDKADRIDCSPASEESTVSTSASASVPCYGLEEERQLLKEAVVLPFLYPNLYRRMGLRPSARVLVHGVSGSGKSTLIDSVLADFMPSRVSIVRVDVSGIFGKYLGSTERNLQRQFDAARLKLPAVLILDGLESIATAREDAADDDGTSGTYRRTLTTLLTCLDGVDADVEESLAVVATSTISPERLDPAVVRPGRFDKWIEVHRVSLSDVVTDEDLPQNETFLA</sequence>
<evidence type="ECO:0000313" key="4">
    <source>
        <dbReference type="EMBL" id="EEQ98413.1"/>
    </source>
</evidence>
<evidence type="ECO:0000259" key="3">
    <source>
        <dbReference type="SMART" id="SM00382"/>
    </source>
</evidence>
<keyword evidence="2" id="KW-0067">ATP-binding</keyword>
<dbReference type="SMART" id="SM00382">
    <property type="entry name" value="AAA"/>
    <property type="match status" value="1"/>
</dbReference>
<dbReference type="SUPFAM" id="SSF52540">
    <property type="entry name" value="P-loop containing nucleoside triphosphate hydrolases"/>
    <property type="match status" value="1"/>
</dbReference>
<dbReference type="PANTHER" id="PTHR23077">
    <property type="entry name" value="AAA-FAMILY ATPASE"/>
    <property type="match status" value="1"/>
</dbReference>
<dbReference type="OMA" id="SNNHKIC"/>
<dbReference type="RefSeq" id="XP_002765696.1">
    <property type="nucleotide sequence ID" value="XM_002765650.1"/>
</dbReference>
<keyword evidence="1" id="KW-0547">Nucleotide-binding</keyword>
<dbReference type="Gene3D" id="3.40.50.300">
    <property type="entry name" value="P-loop containing nucleotide triphosphate hydrolases"/>
    <property type="match status" value="1"/>
</dbReference>
<dbReference type="Pfam" id="PF00004">
    <property type="entry name" value="AAA"/>
    <property type="match status" value="1"/>
</dbReference>
<evidence type="ECO:0000313" key="5">
    <source>
        <dbReference type="Proteomes" id="UP000007800"/>
    </source>
</evidence>
<dbReference type="InterPro" id="IPR050168">
    <property type="entry name" value="AAA_ATPase_domain"/>
</dbReference>
<dbReference type="GeneID" id="9040880"/>
<dbReference type="GO" id="GO:0005524">
    <property type="term" value="F:ATP binding"/>
    <property type="evidence" value="ECO:0007669"/>
    <property type="project" value="UniProtKB-KW"/>
</dbReference>
<organism evidence="5">
    <name type="scientific">Perkinsus marinus (strain ATCC 50983 / TXsc)</name>
    <dbReference type="NCBI Taxonomy" id="423536"/>
    <lineage>
        <taxon>Eukaryota</taxon>
        <taxon>Sar</taxon>
        <taxon>Alveolata</taxon>
        <taxon>Perkinsozoa</taxon>
        <taxon>Perkinsea</taxon>
        <taxon>Perkinsida</taxon>
        <taxon>Perkinsidae</taxon>
        <taxon>Perkinsus</taxon>
    </lineage>
</organism>
<dbReference type="InterPro" id="IPR027417">
    <property type="entry name" value="P-loop_NTPase"/>
</dbReference>
<feature type="domain" description="AAA+ ATPase" evidence="3">
    <location>
        <begin position="221"/>
        <end position="368"/>
    </location>
</feature>
<dbReference type="InParanoid" id="C5LY83"/>
<dbReference type="OrthoDB" id="239865at2759"/>
<evidence type="ECO:0000256" key="2">
    <source>
        <dbReference type="ARBA" id="ARBA00022840"/>
    </source>
</evidence>